<name>A0A5B9N4S9_9CAUD</name>
<sequence length="82" mass="9776">MRSCFNTYCENGKEVEYIDDSTIIVTDEDCHVCHGTGEVEDYCYCHSYTPSECVCGAWTIEEIEQFYEYEEQFYNEDFEEEE</sequence>
<dbReference type="EMBL" id="MK813941">
    <property type="protein sequence ID" value="QEG08924.1"/>
    <property type="molecule type" value="Genomic_DNA"/>
</dbReference>
<organism evidence="1 2">
    <name type="scientific">Aeromonas phage 4L372XY</name>
    <dbReference type="NCBI Taxonomy" id="2588520"/>
    <lineage>
        <taxon>Viruses</taxon>
        <taxon>Duplodnaviria</taxon>
        <taxon>Heunggongvirae</taxon>
        <taxon>Uroviricota</taxon>
        <taxon>Caudoviricetes</taxon>
        <taxon>Plateaulakevirus</taxon>
        <taxon>Plateaulakevirus pv4L372XY</taxon>
    </lineage>
</organism>
<accession>A0A5B9N4S9</accession>
<proteinExistence type="predicted"/>
<keyword evidence="2" id="KW-1185">Reference proteome</keyword>
<dbReference type="Proteomes" id="UP000325103">
    <property type="component" value="Segment"/>
</dbReference>
<reference evidence="1 2" key="1">
    <citation type="submission" date="2019-04" db="EMBL/GenBank/DDBJ databases">
        <title>Nine Novel Phages from a Plateau Lake in Southwest China Provide Insights into Aeromonas Phage Diversity.</title>
        <authorList>
            <person name="Xiao W."/>
            <person name="Bai M."/>
            <person name="Wang Y."/>
            <person name="Cui X."/>
        </authorList>
    </citation>
    <scope>NUCLEOTIDE SEQUENCE [LARGE SCALE GENOMIC DNA]</scope>
</reference>
<dbReference type="GeneID" id="55617380"/>
<dbReference type="RefSeq" id="YP_009847008.1">
    <property type="nucleotide sequence ID" value="NC_048772.1"/>
</dbReference>
<dbReference type="KEGG" id="vg:55617380"/>
<evidence type="ECO:0000313" key="1">
    <source>
        <dbReference type="EMBL" id="QEG08924.1"/>
    </source>
</evidence>
<protein>
    <submittedName>
        <fullName evidence="1">Uncharacterized protein</fullName>
    </submittedName>
</protein>
<evidence type="ECO:0000313" key="2">
    <source>
        <dbReference type="Proteomes" id="UP000325103"/>
    </source>
</evidence>
<gene>
    <name evidence="1" type="primary">4L372XY_209</name>
</gene>